<dbReference type="PANTHER" id="PTHR31033:SF21">
    <property type="entry name" value="TRANSMEMBRANE PROTEIN"/>
    <property type="match status" value="1"/>
</dbReference>
<feature type="compositionally biased region" description="Basic and acidic residues" evidence="1">
    <location>
        <begin position="14"/>
        <end position="23"/>
    </location>
</feature>
<dbReference type="PANTHER" id="PTHR31033">
    <property type="entry name" value="PROTEIN, PUTATIVE-RELATED"/>
    <property type="match status" value="1"/>
</dbReference>
<accession>A0A438IRV8</accession>
<organism evidence="2 3">
    <name type="scientific">Vitis vinifera</name>
    <name type="common">Grape</name>
    <dbReference type="NCBI Taxonomy" id="29760"/>
    <lineage>
        <taxon>Eukaryota</taxon>
        <taxon>Viridiplantae</taxon>
        <taxon>Streptophyta</taxon>
        <taxon>Embryophyta</taxon>
        <taxon>Tracheophyta</taxon>
        <taxon>Spermatophyta</taxon>
        <taxon>Magnoliopsida</taxon>
        <taxon>eudicotyledons</taxon>
        <taxon>Gunneridae</taxon>
        <taxon>Pentapetalae</taxon>
        <taxon>rosids</taxon>
        <taxon>Vitales</taxon>
        <taxon>Vitaceae</taxon>
        <taxon>Viteae</taxon>
        <taxon>Vitis</taxon>
    </lineage>
</organism>
<feature type="region of interest" description="Disordered" evidence="1">
    <location>
        <begin position="1"/>
        <end position="23"/>
    </location>
</feature>
<gene>
    <name evidence="2" type="ORF">CK203_038463</name>
</gene>
<name>A0A438IRV8_VITVI</name>
<evidence type="ECO:0000313" key="3">
    <source>
        <dbReference type="Proteomes" id="UP000288805"/>
    </source>
</evidence>
<proteinExistence type="predicted"/>
<reference evidence="2 3" key="1">
    <citation type="journal article" date="2018" name="PLoS Genet.">
        <title>Population sequencing reveals clonal diversity and ancestral inbreeding in the grapevine cultivar Chardonnay.</title>
        <authorList>
            <person name="Roach M.J."/>
            <person name="Johnson D.L."/>
            <person name="Bohlmann J."/>
            <person name="van Vuuren H.J."/>
            <person name="Jones S.J."/>
            <person name="Pretorius I.S."/>
            <person name="Schmidt S.A."/>
            <person name="Borneman A.R."/>
        </authorList>
    </citation>
    <scope>NUCLEOTIDE SEQUENCE [LARGE SCALE GENOMIC DNA]</scope>
    <source>
        <strain evidence="3">cv. Chardonnay</strain>
        <tissue evidence="2">Leaf</tissue>
    </source>
</reference>
<dbReference type="AlphaFoldDB" id="A0A438IRV8"/>
<protein>
    <submittedName>
        <fullName evidence="2">Uncharacterized protein</fullName>
    </submittedName>
</protein>
<evidence type="ECO:0000313" key="2">
    <source>
        <dbReference type="EMBL" id="RVW99421.1"/>
    </source>
</evidence>
<dbReference type="Proteomes" id="UP000288805">
    <property type="component" value="Unassembled WGS sequence"/>
</dbReference>
<dbReference type="EMBL" id="QGNW01000087">
    <property type="protein sequence ID" value="RVW99421.1"/>
    <property type="molecule type" value="Genomic_DNA"/>
</dbReference>
<sequence>MNDDEEIEVFNSGESREKSKEEGRHFEEREVSYLVAHQLAYPYLRGLGIANTKLGIPDILRCSFLRNINEPAHFSFVSPLAFPMPMHGAKCPIFEDGPNFDMAFRVFHGRDGVVPLSGRSYRVVSHVIPITAKALQPPPSMKFRCLPVVVAARAALAQTDIVKNLRPQPLPAKMLVIGVLGMATSVSLRIWREHTEKFSHS</sequence>
<comment type="caution">
    <text evidence="2">The sequence shown here is derived from an EMBL/GenBank/DDBJ whole genome shotgun (WGS) entry which is preliminary data.</text>
</comment>
<evidence type="ECO:0000256" key="1">
    <source>
        <dbReference type="SAM" id="MobiDB-lite"/>
    </source>
</evidence>